<evidence type="ECO:0000259" key="2">
    <source>
        <dbReference type="SMART" id="SM00867"/>
    </source>
</evidence>
<dbReference type="PANTHER" id="PTHR34406:SF1">
    <property type="entry name" value="PROTEIN YCEI"/>
    <property type="match status" value="1"/>
</dbReference>
<evidence type="ECO:0000313" key="4">
    <source>
        <dbReference type="Proteomes" id="UP000295334"/>
    </source>
</evidence>
<feature type="chain" id="PRO_5020552195" evidence="1">
    <location>
        <begin position="20"/>
        <end position="195"/>
    </location>
</feature>
<gene>
    <name evidence="3" type="ORF">EPD60_06885</name>
</gene>
<dbReference type="Proteomes" id="UP000295334">
    <property type="component" value="Unassembled WGS sequence"/>
</dbReference>
<protein>
    <submittedName>
        <fullName evidence="3">Polyisoprenoid-binding protein</fullName>
    </submittedName>
</protein>
<comment type="caution">
    <text evidence="3">The sequence shown here is derived from an EMBL/GenBank/DDBJ whole genome shotgun (WGS) entry which is preliminary data.</text>
</comment>
<organism evidence="3 4">
    <name type="scientific">Flaviaesturariibacter flavus</name>
    <dbReference type="NCBI Taxonomy" id="2502780"/>
    <lineage>
        <taxon>Bacteria</taxon>
        <taxon>Pseudomonadati</taxon>
        <taxon>Bacteroidota</taxon>
        <taxon>Chitinophagia</taxon>
        <taxon>Chitinophagales</taxon>
        <taxon>Chitinophagaceae</taxon>
        <taxon>Flaviaestuariibacter</taxon>
    </lineage>
</organism>
<dbReference type="Gene3D" id="2.40.128.110">
    <property type="entry name" value="Lipid/polyisoprenoid-binding, YceI-like"/>
    <property type="match status" value="1"/>
</dbReference>
<sequence length="195" mass="21372">MKKILFSSALVLLGAGAFAQSKTWTVDASHSNVRFTVTHMVISDVEGAFRKFNGSLVSAKPDFTDAAINFAVDINSIDTDNDSRDKHLKSDDFFNGEKYPNMTFKSTSFRKLSGNKYELKGNLTIRDITRPATFAVTYGGTAKDPWGNTKAGFKASTSINRFDYGLKWNTLTEAGGAMVGKDVAIDLKLEFAQAK</sequence>
<feature type="domain" description="Lipid/polyisoprenoid-binding YceI-like" evidence="2">
    <location>
        <begin position="23"/>
        <end position="192"/>
    </location>
</feature>
<dbReference type="RefSeq" id="WP_131448207.1">
    <property type="nucleotide sequence ID" value="NZ_SJZI01000009.1"/>
</dbReference>
<dbReference type="AlphaFoldDB" id="A0A4R1BID2"/>
<dbReference type="PANTHER" id="PTHR34406">
    <property type="entry name" value="PROTEIN YCEI"/>
    <property type="match status" value="1"/>
</dbReference>
<dbReference type="SUPFAM" id="SSF101874">
    <property type="entry name" value="YceI-like"/>
    <property type="match status" value="1"/>
</dbReference>
<proteinExistence type="predicted"/>
<accession>A0A4R1BID2</accession>
<dbReference type="InterPro" id="IPR036761">
    <property type="entry name" value="TTHA0802/YceI-like_sf"/>
</dbReference>
<dbReference type="OrthoDB" id="9811006at2"/>
<keyword evidence="1" id="KW-0732">Signal</keyword>
<keyword evidence="4" id="KW-1185">Reference proteome</keyword>
<evidence type="ECO:0000313" key="3">
    <source>
        <dbReference type="EMBL" id="TCJ17029.1"/>
    </source>
</evidence>
<dbReference type="InterPro" id="IPR007372">
    <property type="entry name" value="Lipid/polyisoprenoid-bd_YceI"/>
</dbReference>
<feature type="signal peptide" evidence="1">
    <location>
        <begin position="1"/>
        <end position="19"/>
    </location>
</feature>
<name>A0A4R1BID2_9BACT</name>
<reference evidence="3 4" key="1">
    <citation type="submission" date="2019-03" db="EMBL/GenBank/DDBJ databases">
        <authorList>
            <person name="Kim M.K.M."/>
        </authorList>
    </citation>
    <scope>NUCLEOTIDE SEQUENCE [LARGE SCALE GENOMIC DNA]</scope>
    <source>
        <strain evidence="3 4">17J68-12</strain>
    </source>
</reference>
<dbReference type="SMART" id="SM00867">
    <property type="entry name" value="YceI"/>
    <property type="match status" value="1"/>
</dbReference>
<dbReference type="Pfam" id="PF04264">
    <property type="entry name" value="YceI"/>
    <property type="match status" value="1"/>
</dbReference>
<dbReference type="EMBL" id="SJZI01000009">
    <property type="protein sequence ID" value="TCJ17029.1"/>
    <property type="molecule type" value="Genomic_DNA"/>
</dbReference>
<evidence type="ECO:0000256" key="1">
    <source>
        <dbReference type="SAM" id="SignalP"/>
    </source>
</evidence>